<keyword evidence="1" id="KW-0812">Transmembrane</keyword>
<accession>A0A2N3LQ16</accession>
<dbReference type="Proteomes" id="UP000233440">
    <property type="component" value="Unassembled WGS sequence"/>
</dbReference>
<keyword evidence="1" id="KW-1133">Transmembrane helix</keyword>
<reference evidence="2 3" key="1">
    <citation type="submission" date="2017-11" db="EMBL/GenBank/DDBJ databases">
        <title>Bacillus camelliae sp. nov., isolated from pu'er tea.</title>
        <authorList>
            <person name="Niu L."/>
        </authorList>
    </citation>
    <scope>NUCLEOTIDE SEQUENCE [LARGE SCALE GENOMIC DNA]</scope>
    <source>
        <strain evidence="2 3">7578-1</strain>
    </source>
</reference>
<gene>
    <name evidence="2" type="ORF">CWO92_01020</name>
</gene>
<proteinExistence type="predicted"/>
<keyword evidence="1" id="KW-0472">Membrane</keyword>
<dbReference type="Pfam" id="PF26302">
    <property type="entry name" value="YhzF"/>
    <property type="match status" value="1"/>
</dbReference>
<dbReference type="EMBL" id="PIQO01000001">
    <property type="protein sequence ID" value="PKR86675.1"/>
    <property type="molecule type" value="Genomic_DNA"/>
</dbReference>
<evidence type="ECO:0000256" key="1">
    <source>
        <dbReference type="SAM" id="Phobius"/>
    </source>
</evidence>
<feature type="transmembrane region" description="Helical" evidence="1">
    <location>
        <begin position="44"/>
        <end position="63"/>
    </location>
</feature>
<sequence length="64" mass="7323">MGAITFFFFIFSIILLAGAVFNVLKYLQPGFYPPKRVLKNRIKWMGFGGVVLGLVGFICMWIFK</sequence>
<feature type="transmembrane region" description="Helical" evidence="1">
    <location>
        <begin position="6"/>
        <end position="24"/>
    </location>
</feature>
<keyword evidence="3" id="KW-1185">Reference proteome</keyword>
<dbReference type="OrthoDB" id="2943327at2"/>
<comment type="caution">
    <text evidence="2">The sequence shown here is derived from an EMBL/GenBank/DDBJ whole genome shotgun (WGS) entry which is preliminary data.</text>
</comment>
<dbReference type="InterPro" id="IPR058724">
    <property type="entry name" value="YhzF"/>
</dbReference>
<evidence type="ECO:0000313" key="3">
    <source>
        <dbReference type="Proteomes" id="UP000233440"/>
    </source>
</evidence>
<dbReference type="RefSeq" id="WP_101352326.1">
    <property type="nucleotide sequence ID" value="NZ_PIQO01000001.1"/>
</dbReference>
<evidence type="ECO:0000313" key="2">
    <source>
        <dbReference type="EMBL" id="PKR86675.1"/>
    </source>
</evidence>
<dbReference type="AlphaFoldDB" id="A0A2N3LQ16"/>
<organism evidence="2 3">
    <name type="scientific">Heyndrickxia camelliae</name>
    <dbReference type="NCBI Taxonomy" id="1707093"/>
    <lineage>
        <taxon>Bacteria</taxon>
        <taxon>Bacillati</taxon>
        <taxon>Bacillota</taxon>
        <taxon>Bacilli</taxon>
        <taxon>Bacillales</taxon>
        <taxon>Bacillaceae</taxon>
        <taxon>Heyndrickxia</taxon>
    </lineage>
</organism>
<name>A0A2N3LQ16_9BACI</name>
<protein>
    <submittedName>
        <fullName evidence="2">Uncharacterized protein</fullName>
    </submittedName>
</protein>